<evidence type="ECO:0000259" key="2">
    <source>
        <dbReference type="Pfam" id="PF15778"/>
    </source>
</evidence>
<protein>
    <submittedName>
        <fullName evidence="4">UNC80 domain-containing protein</fullName>
    </submittedName>
</protein>
<feature type="region of interest" description="Disordered" evidence="1">
    <location>
        <begin position="266"/>
        <end position="296"/>
    </location>
</feature>
<evidence type="ECO:0000256" key="1">
    <source>
        <dbReference type="SAM" id="MobiDB-lite"/>
    </source>
</evidence>
<feature type="compositionally biased region" description="Polar residues" evidence="1">
    <location>
        <begin position="642"/>
        <end position="651"/>
    </location>
</feature>
<dbReference type="Pfam" id="PF15778">
    <property type="entry name" value="UNC80_N"/>
    <property type="match status" value="1"/>
</dbReference>
<dbReference type="PANTHER" id="PTHR31781:SF1">
    <property type="entry name" value="PROTEIN UNC-80 HOMOLOG"/>
    <property type="match status" value="1"/>
</dbReference>
<dbReference type="WBParaSite" id="SMUV_0000139801-mRNA-1">
    <property type="protein sequence ID" value="SMUV_0000139801-mRNA-1"/>
    <property type="gene ID" value="SMUV_0000139801"/>
</dbReference>
<feature type="region of interest" description="Disordered" evidence="1">
    <location>
        <begin position="569"/>
        <end position="601"/>
    </location>
</feature>
<feature type="region of interest" description="Disordered" evidence="1">
    <location>
        <begin position="622"/>
        <end position="674"/>
    </location>
</feature>
<organism evidence="3 4">
    <name type="scientific">Syphacia muris</name>
    <dbReference type="NCBI Taxonomy" id="451379"/>
    <lineage>
        <taxon>Eukaryota</taxon>
        <taxon>Metazoa</taxon>
        <taxon>Ecdysozoa</taxon>
        <taxon>Nematoda</taxon>
        <taxon>Chromadorea</taxon>
        <taxon>Rhabditida</taxon>
        <taxon>Spirurina</taxon>
        <taxon>Oxyuridomorpha</taxon>
        <taxon>Oxyuroidea</taxon>
        <taxon>Oxyuridae</taxon>
        <taxon>Syphacia</taxon>
    </lineage>
</organism>
<dbReference type="STRING" id="451379.A0A0N5AB72"/>
<dbReference type="GO" id="GO:0055080">
    <property type="term" value="P:monoatomic cation homeostasis"/>
    <property type="evidence" value="ECO:0007669"/>
    <property type="project" value="TreeGrafter"/>
</dbReference>
<dbReference type="GO" id="GO:0030424">
    <property type="term" value="C:axon"/>
    <property type="evidence" value="ECO:0007669"/>
    <property type="project" value="TreeGrafter"/>
</dbReference>
<dbReference type="GO" id="GO:0005261">
    <property type="term" value="F:monoatomic cation channel activity"/>
    <property type="evidence" value="ECO:0007669"/>
    <property type="project" value="TreeGrafter"/>
</dbReference>
<proteinExistence type="predicted"/>
<sequence>MRAERNNPFLGSKIGKLHEASCVTFERVVVQNILHGLSPSLSGAIASVSRWRFVRAAFPHIVQCCASLLSEWVEKDDPQFSGSLTKILYILHWLLLDSANECCDSDGENDGGSVRKYTFSVSSIQLFVYLMGPLIHDVSEQQIASNIRLESGLRIWQALWQYRSPDVLCFCAPVKQRRTKLPYVSLIKKPTSNAAAQCVYLGDEGEMPAKRSRFASKANVEVTNLIPPPKPPRTDLSVLSSIRKEKETNQQKLNENTEAFRATVSGVNNCSSDDDNQLASPTDNETDSESNNLSQQGKMLHVVRSISEYKVQDLPINLPQHIRRSITTNSFDISPSIYKGIQEIDDALKFVENNSLSSDTICDTFDKAPLAQLNEITSNTDLENLVHANEYEVVCELCNTVIFQKGVVAGTCKCEQKASENDTTQDKVATTPVEKSPSILGTETAHSSETERDIRSKEKDRSEEISMISETTQQYTNDPTKATYMDVAVIRCLLIKHWSEEGVYWALRYIFNRLTDIESYLNTEGFLRSRSNSVPVLGKCKIFRADTDSKQNMPEMQYRTPTWDDLQLSSSTLKPGLSQNNSFASKPPSMDKKENIYKQNDSSTVASVSSLRINECRRRNSITSSASKFQERRLKMQRNRSDPSLTNSSEYLLNRESTRSGSMGGARTPTENFNSTKEYYPEVTTALGSSNFIERDGGFSCMVVMQALNLLMERYLGIRICELALNICDIILNMPGIEQEKFFSENIKVILRSYLWLGCPHGCNEGMRAPQADFLRIKARTLFALMHRINPEIFSQTIVDQVQEYNIQNLLDVMHAITGFCKVDLASKNLCPPSPRKSSSLNDPKAPNYWNHFNESLKGIEGNVVDVLFKPSITRLSNAFDEIMQPENMIKEERYSLYHDVRAYVTFVQEHHGNPFRRVALSALLDGRAQGVRQHSTSIDMLVTLKLYSLSK</sequence>
<feature type="region of interest" description="Disordered" evidence="1">
    <location>
        <begin position="420"/>
        <end position="463"/>
    </location>
</feature>
<reference evidence="4" key="1">
    <citation type="submission" date="2017-02" db="UniProtKB">
        <authorList>
            <consortium name="WormBaseParasite"/>
        </authorList>
    </citation>
    <scope>IDENTIFICATION</scope>
</reference>
<feature type="compositionally biased region" description="Basic and acidic residues" evidence="1">
    <location>
        <begin position="446"/>
        <end position="463"/>
    </location>
</feature>
<feature type="domain" description="Cation channel complex component UNC80 N-terminal" evidence="2">
    <location>
        <begin position="6"/>
        <end position="177"/>
    </location>
</feature>
<evidence type="ECO:0000313" key="3">
    <source>
        <dbReference type="Proteomes" id="UP000046393"/>
    </source>
</evidence>
<dbReference type="Proteomes" id="UP000046393">
    <property type="component" value="Unplaced"/>
</dbReference>
<dbReference type="GO" id="GO:0034703">
    <property type="term" value="C:cation channel complex"/>
    <property type="evidence" value="ECO:0007669"/>
    <property type="project" value="TreeGrafter"/>
</dbReference>
<dbReference type="PANTHER" id="PTHR31781">
    <property type="entry name" value="UNC80"/>
    <property type="match status" value="1"/>
</dbReference>
<accession>A0A0N5AB72</accession>
<dbReference type="AlphaFoldDB" id="A0A0N5AB72"/>
<dbReference type="InterPro" id="IPR031542">
    <property type="entry name" value="UNC80_N"/>
</dbReference>
<evidence type="ECO:0000313" key="4">
    <source>
        <dbReference type="WBParaSite" id="SMUV_0000139801-mRNA-1"/>
    </source>
</evidence>
<keyword evidence="3" id="KW-1185">Reference proteome</keyword>
<feature type="compositionally biased region" description="Polar residues" evidence="1">
    <location>
        <begin position="569"/>
        <end position="584"/>
    </location>
</feature>
<name>A0A0N5AB72_9BILA</name>